<dbReference type="PANTHER" id="PTHR24559">
    <property type="entry name" value="TRANSPOSON TY3-I GAG-POL POLYPROTEIN"/>
    <property type="match status" value="1"/>
</dbReference>
<dbReference type="CDD" id="cd01647">
    <property type="entry name" value="RT_LTR"/>
    <property type="match status" value="1"/>
</dbReference>
<dbReference type="SUPFAM" id="SSF56672">
    <property type="entry name" value="DNA/RNA polymerases"/>
    <property type="match status" value="1"/>
</dbReference>
<dbReference type="Pfam" id="PF00078">
    <property type="entry name" value="RVT_1"/>
    <property type="match status" value="1"/>
</dbReference>
<evidence type="ECO:0000313" key="2">
    <source>
        <dbReference type="EnsemblPlants" id="Solyc11g039913.1.1"/>
    </source>
</evidence>
<accession>A0A3Q7JLM9</accession>
<dbReference type="InterPro" id="IPR053134">
    <property type="entry name" value="RNA-dir_DNA_polymerase"/>
</dbReference>
<protein>
    <recommendedName>
        <fullName evidence="1">Reverse transcriptase domain-containing protein</fullName>
    </recommendedName>
</protein>
<reference evidence="2" key="2">
    <citation type="submission" date="2019-01" db="UniProtKB">
        <authorList>
            <consortium name="EnsemblPlants"/>
        </authorList>
    </citation>
    <scope>IDENTIFICATION</scope>
    <source>
        <strain evidence="2">cv. Heinz 1706</strain>
    </source>
</reference>
<reference evidence="2" key="1">
    <citation type="journal article" date="2012" name="Nature">
        <title>The tomato genome sequence provides insights into fleshy fruit evolution.</title>
        <authorList>
            <consortium name="Tomato Genome Consortium"/>
        </authorList>
    </citation>
    <scope>NUCLEOTIDE SEQUENCE [LARGE SCALE GENOMIC DNA]</scope>
    <source>
        <strain evidence="2">cv. Heinz 1706</strain>
    </source>
</reference>
<dbReference type="InParanoid" id="A0A3Q7JLM9"/>
<dbReference type="EnsemblPlants" id="Solyc11g039913.1.1">
    <property type="protein sequence ID" value="Solyc11g039913.1.1"/>
    <property type="gene ID" value="Solyc11g039913.1"/>
</dbReference>
<dbReference type="InterPro" id="IPR043502">
    <property type="entry name" value="DNA/RNA_pol_sf"/>
</dbReference>
<dbReference type="OMA" id="VKTIREW"/>
<dbReference type="InterPro" id="IPR000477">
    <property type="entry name" value="RT_dom"/>
</dbReference>
<sequence>MNPRDEGKTTSKLSMDFMWLVMTFDSTNVPSIFMSLMNHIFKDFHVKFVVVYFDDILIFSSSLEEHVELLRLVFEGEQLYVNLAKYKFCVYKVIFLGFIVTSNGVECVTEVRSFHGLDSFHKRFVKNFSKIVVPLPEVIKRIRNPLPHVRVYCYQLIGSCKDH</sequence>
<keyword evidence="3" id="KW-1185">Reference proteome</keyword>
<name>A0A3Q7JLM9_SOLLC</name>
<dbReference type="PANTHER" id="PTHR24559:SF437">
    <property type="entry name" value="RNA-DIRECTED DNA POLYMERASE HOMOLOG"/>
    <property type="match status" value="1"/>
</dbReference>
<evidence type="ECO:0000259" key="1">
    <source>
        <dbReference type="Pfam" id="PF00078"/>
    </source>
</evidence>
<dbReference type="AlphaFoldDB" id="A0A3Q7JLM9"/>
<feature type="domain" description="Reverse transcriptase" evidence="1">
    <location>
        <begin position="17"/>
        <end position="100"/>
    </location>
</feature>
<dbReference type="Gramene" id="Solyc11g039913.1.1">
    <property type="protein sequence ID" value="Solyc11g039913.1.1"/>
    <property type="gene ID" value="Solyc11g039913.1"/>
</dbReference>
<organism evidence="2">
    <name type="scientific">Solanum lycopersicum</name>
    <name type="common">Tomato</name>
    <name type="synonym">Lycopersicon esculentum</name>
    <dbReference type="NCBI Taxonomy" id="4081"/>
    <lineage>
        <taxon>Eukaryota</taxon>
        <taxon>Viridiplantae</taxon>
        <taxon>Streptophyta</taxon>
        <taxon>Embryophyta</taxon>
        <taxon>Tracheophyta</taxon>
        <taxon>Spermatophyta</taxon>
        <taxon>Magnoliopsida</taxon>
        <taxon>eudicotyledons</taxon>
        <taxon>Gunneridae</taxon>
        <taxon>Pentapetalae</taxon>
        <taxon>asterids</taxon>
        <taxon>lamiids</taxon>
        <taxon>Solanales</taxon>
        <taxon>Solanaceae</taxon>
        <taxon>Solanoideae</taxon>
        <taxon>Solaneae</taxon>
        <taxon>Solanum</taxon>
        <taxon>Solanum subgen. Lycopersicon</taxon>
    </lineage>
</organism>
<evidence type="ECO:0000313" key="3">
    <source>
        <dbReference type="Proteomes" id="UP000004994"/>
    </source>
</evidence>
<dbReference type="Proteomes" id="UP000004994">
    <property type="component" value="Chromosome 11"/>
</dbReference>
<dbReference type="STRING" id="4081.A0A3Q7JLM9"/>
<dbReference type="InterPro" id="IPR043128">
    <property type="entry name" value="Rev_trsase/Diguanyl_cyclase"/>
</dbReference>
<proteinExistence type="predicted"/>
<dbReference type="Gene3D" id="3.30.70.270">
    <property type="match status" value="2"/>
</dbReference>